<dbReference type="InterPro" id="IPR036390">
    <property type="entry name" value="WH_DNA-bd_sf"/>
</dbReference>
<comment type="similarity">
    <text evidence="1">Belongs to the Cdt1 family.</text>
</comment>
<dbReference type="SMART" id="SM01075">
    <property type="entry name" value="CDT1"/>
    <property type="match status" value="1"/>
</dbReference>
<gene>
    <name evidence="5" type="primary">Cdt1</name>
    <name evidence="5" type="ORF">POSRUF_R04791</name>
</gene>
<dbReference type="SUPFAM" id="SSF46785">
    <property type="entry name" value="Winged helix' DNA-binding domain"/>
    <property type="match status" value="1"/>
</dbReference>
<protein>
    <submittedName>
        <fullName evidence="5">CDT1 factor</fullName>
    </submittedName>
</protein>
<dbReference type="PANTHER" id="PTHR28637">
    <property type="entry name" value="DNA REPLICATION FACTOR CDT1"/>
    <property type="match status" value="1"/>
</dbReference>
<dbReference type="GO" id="GO:0071163">
    <property type="term" value="P:DNA replication preinitiation complex assembly"/>
    <property type="evidence" value="ECO:0007669"/>
    <property type="project" value="InterPro"/>
</dbReference>
<feature type="non-terminal residue" evidence="5">
    <location>
        <position position="597"/>
    </location>
</feature>
<dbReference type="Proteomes" id="UP000583496">
    <property type="component" value="Unassembled WGS sequence"/>
</dbReference>
<evidence type="ECO:0000256" key="1">
    <source>
        <dbReference type="ARBA" id="ARBA00008356"/>
    </source>
</evidence>
<dbReference type="Gene3D" id="1.10.10.1420">
    <property type="entry name" value="DNA replication factor Cdt1, C-terminal WH domain"/>
    <property type="match status" value="1"/>
</dbReference>
<reference evidence="5 6" key="1">
    <citation type="submission" date="2019-09" db="EMBL/GenBank/DDBJ databases">
        <title>Bird 10,000 Genomes (B10K) Project - Family phase.</title>
        <authorList>
            <person name="Zhang G."/>
        </authorList>
    </citation>
    <scope>NUCLEOTIDE SEQUENCE [LARGE SCALE GENOMIC DNA]</scope>
    <source>
        <strain evidence="5">B10K-DU-002-71</strain>
        <tissue evidence="5">Muscle</tissue>
    </source>
</reference>
<feature type="region of interest" description="Disordered" evidence="3">
    <location>
        <begin position="196"/>
        <end position="221"/>
    </location>
</feature>
<keyword evidence="6" id="KW-1185">Reference proteome</keyword>
<dbReference type="Pfam" id="PF16679">
    <property type="entry name" value="CDT1_C"/>
    <property type="match status" value="1"/>
</dbReference>
<dbReference type="PANTHER" id="PTHR28637:SF1">
    <property type="entry name" value="DNA REPLICATION FACTOR CDT1"/>
    <property type="match status" value="1"/>
</dbReference>
<dbReference type="CDD" id="cd08767">
    <property type="entry name" value="Cdt1_c"/>
    <property type="match status" value="1"/>
</dbReference>
<evidence type="ECO:0000313" key="5">
    <source>
        <dbReference type="EMBL" id="NXS36258.1"/>
    </source>
</evidence>
<dbReference type="InterPro" id="IPR038090">
    <property type="entry name" value="Cdt1_C_WH_dom_sf"/>
</dbReference>
<evidence type="ECO:0000256" key="3">
    <source>
        <dbReference type="SAM" id="MobiDB-lite"/>
    </source>
</evidence>
<dbReference type="GO" id="GO:0030174">
    <property type="term" value="P:regulation of DNA-templated DNA replication initiation"/>
    <property type="evidence" value="ECO:0007669"/>
    <property type="project" value="InterPro"/>
</dbReference>
<dbReference type="GO" id="GO:0003677">
    <property type="term" value="F:DNA binding"/>
    <property type="evidence" value="ECO:0007669"/>
    <property type="project" value="InterPro"/>
</dbReference>
<feature type="non-terminal residue" evidence="5">
    <location>
        <position position="1"/>
    </location>
</feature>
<dbReference type="OrthoDB" id="341730at2759"/>
<dbReference type="GO" id="GO:0000076">
    <property type="term" value="P:DNA replication checkpoint signaling"/>
    <property type="evidence" value="ECO:0007669"/>
    <property type="project" value="TreeGrafter"/>
</dbReference>
<accession>A0A7L2TTA8</accession>
<dbReference type="AlphaFoldDB" id="A0A7L2TTA8"/>
<comment type="caution">
    <text evidence="5">The sequence shown here is derived from an EMBL/GenBank/DDBJ whole genome shotgun (WGS) entry which is preliminary data.</text>
</comment>
<feature type="domain" description="CDT1 Geminin-binding" evidence="4">
    <location>
        <begin position="242"/>
        <end position="407"/>
    </location>
</feature>
<dbReference type="GO" id="GO:0070182">
    <property type="term" value="F:DNA polymerase binding"/>
    <property type="evidence" value="ECO:0007669"/>
    <property type="project" value="TreeGrafter"/>
</dbReference>
<evidence type="ECO:0000259" key="4">
    <source>
        <dbReference type="SMART" id="SM01075"/>
    </source>
</evidence>
<dbReference type="InterPro" id="IPR045173">
    <property type="entry name" value="Cdt1"/>
</dbReference>
<dbReference type="CDD" id="cd08674">
    <property type="entry name" value="Cdt1_m"/>
    <property type="match status" value="1"/>
</dbReference>
<dbReference type="EMBL" id="VYZT01053563">
    <property type="protein sequence ID" value="NXS36258.1"/>
    <property type="molecule type" value="Genomic_DNA"/>
</dbReference>
<evidence type="ECO:0000313" key="6">
    <source>
        <dbReference type="Proteomes" id="UP000583496"/>
    </source>
</evidence>
<evidence type="ECO:0000256" key="2">
    <source>
        <dbReference type="ARBA" id="ARBA00023306"/>
    </source>
</evidence>
<feature type="region of interest" description="Disordered" evidence="3">
    <location>
        <begin position="1"/>
        <end position="105"/>
    </location>
</feature>
<dbReference type="InterPro" id="IPR014939">
    <property type="entry name" value="CDT1_Gemini-bd-like"/>
</dbReference>
<keyword evidence="2" id="KW-0131">Cell cycle</keyword>
<dbReference type="Pfam" id="PF08839">
    <property type="entry name" value="CDT1"/>
    <property type="match status" value="1"/>
</dbReference>
<name>A0A7L2TTA8_POMRU</name>
<organism evidence="5 6">
    <name type="scientific">Pomatostomus ruficeps</name>
    <name type="common">Chestnut-crowned babbler</name>
    <dbReference type="NCBI Taxonomy" id="9176"/>
    <lineage>
        <taxon>Eukaryota</taxon>
        <taxon>Metazoa</taxon>
        <taxon>Chordata</taxon>
        <taxon>Craniata</taxon>
        <taxon>Vertebrata</taxon>
        <taxon>Euteleostomi</taxon>
        <taxon>Archelosauria</taxon>
        <taxon>Archosauria</taxon>
        <taxon>Dinosauria</taxon>
        <taxon>Saurischia</taxon>
        <taxon>Theropoda</taxon>
        <taxon>Coelurosauria</taxon>
        <taxon>Aves</taxon>
        <taxon>Neognathae</taxon>
        <taxon>Neoaves</taxon>
        <taxon>Telluraves</taxon>
        <taxon>Australaves</taxon>
        <taxon>Passeriformes</taxon>
        <taxon>Sylvioidea</taxon>
        <taxon>Timaliidae</taxon>
        <taxon>Pomatostomus</taxon>
    </lineage>
</organism>
<sequence>MAQLRLTDFFGQTKSTTGAPAKRSGGRRLKPALAAPPVHREREEEDGAPAGLSARSPLLPGSPRTPAHRGSPAVRGLAGRKRSRREMEAESPLGARLGEPSGKSARKRLELPRDAEPGSPGAVGRCSAPGRFGAACPPLTPCPLCAQEDVAELRGRLQRMKVLGQVPSVPSETSSALRSRLERVRQLEQRVRQRRAASEAAAGVQPCGDTGGTAPAGETGQKPPAYQRFHTLAQELPPGLTLPYKFRVLAEMFRSVDTITGMLFNRAETVTFAKVKQGVQDMMRRQFEERHLGQIKAVYPSSYRLRQEKNVPTFGSGGKKSEYQLTLEPVLGEEEKVEGRPHLSASRLLERRREFHRNLVNIVREHHKAFLAALSPPMVVPEEKLTRWHPRFNVDEVPDISPAELPRAPQEDRLSTAQEVLSAARGMLSPKMEKALANLALRTAGAGAGEPALARAPAPASTSGALRGVSQALLERVRAKEAQRLQALLTRDARQEERAARLARLPAMARVLRSVFVAEKKPALSMELLCARLADSCPELVAPGEMEKHVRLFAELLPDWVGIHALRTDTYVKLDKEKDLGLVTERLNKAAKEAGAL</sequence>
<dbReference type="InterPro" id="IPR032054">
    <property type="entry name" value="Cdt1_C"/>
</dbReference>
<proteinExistence type="inferred from homology"/>
<dbReference type="GO" id="GO:0000278">
    <property type="term" value="P:mitotic cell cycle"/>
    <property type="evidence" value="ECO:0007669"/>
    <property type="project" value="TreeGrafter"/>
</dbReference>
<dbReference type="GO" id="GO:0005634">
    <property type="term" value="C:nucleus"/>
    <property type="evidence" value="ECO:0007669"/>
    <property type="project" value="TreeGrafter"/>
</dbReference>